<protein>
    <submittedName>
        <fullName evidence="2">Uncharacterized protein DUF4136</fullName>
    </submittedName>
</protein>
<dbReference type="Gene3D" id="3.30.160.670">
    <property type="match status" value="1"/>
</dbReference>
<evidence type="ECO:0000313" key="2">
    <source>
        <dbReference type="EMBL" id="REE01611.1"/>
    </source>
</evidence>
<comment type="caution">
    <text evidence="2">The sequence shown here is derived from an EMBL/GenBank/DDBJ whole genome shotgun (WGS) entry which is preliminary data.</text>
</comment>
<proteinExistence type="predicted"/>
<keyword evidence="3" id="KW-1185">Reference proteome</keyword>
<dbReference type="Pfam" id="PF13590">
    <property type="entry name" value="DUF4136"/>
    <property type="match status" value="1"/>
</dbReference>
<feature type="domain" description="DUF4136" evidence="1">
    <location>
        <begin position="25"/>
        <end position="182"/>
    </location>
</feature>
<evidence type="ECO:0000259" key="1">
    <source>
        <dbReference type="Pfam" id="PF13590"/>
    </source>
</evidence>
<dbReference type="OrthoDB" id="875766at2"/>
<sequence length="190" mass="22304">MKKTGLIAIVAVLLTGCVAERDFVVEYDYSYRGKFKRYDTFDFLNLGDTVNFNGLSDGMIKREIERRMISQGYKKSSKPSIYIAYKVFSNDMSFKGYDQLELESWDELYAERAENERNLEYIREAKYDTKEYQLKKGTLLIDFIDRKSHGVIWQGYASGLFDDQTYFSKDVKYAVRSILNQYRLVAASYQ</sequence>
<dbReference type="AlphaFoldDB" id="A0A3D9L6V5"/>
<dbReference type="Proteomes" id="UP000256779">
    <property type="component" value="Unassembled WGS sequence"/>
</dbReference>
<reference evidence="2 3" key="1">
    <citation type="submission" date="2018-07" db="EMBL/GenBank/DDBJ databases">
        <title>Genomic Encyclopedia of Type Strains, Phase IV (KMG-IV): sequencing the most valuable type-strain genomes for metagenomic binning, comparative biology and taxonomic classification.</title>
        <authorList>
            <person name="Goeker M."/>
        </authorList>
    </citation>
    <scope>NUCLEOTIDE SEQUENCE [LARGE SCALE GENOMIC DNA]</scope>
    <source>
        <strain evidence="2 3">DSM 4134</strain>
    </source>
</reference>
<name>A0A3D9L6V5_MARFU</name>
<accession>A0A3D9L6V5</accession>
<organism evidence="2 3">
    <name type="scientific">Marinoscillum furvescens DSM 4134</name>
    <dbReference type="NCBI Taxonomy" id="1122208"/>
    <lineage>
        <taxon>Bacteria</taxon>
        <taxon>Pseudomonadati</taxon>
        <taxon>Bacteroidota</taxon>
        <taxon>Cytophagia</taxon>
        <taxon>Cytophagales</taxon>
        <taxon>Reichenbachiellaceae</taxon>
        <taxon>Marinoscillum</taxon>
    </lineage>
</organism>
<gene>
    <name evidence="2" type="ORF">C7460_103127</name>
</gene>
<dbReference type="RefSeq" id="WP_115866895.1">
    <property type="nucleotide sequence ID" value="NZ_QREG01000003.1"/>
</dbReference>
<dbReference type="EMBL" id="QREG01000003">
    <property type="protein sequence ID" value="REE01611.1"/>
    <property type="molecule type" value="Genomic_DNA"/>
</dbReference>
<dbReference type="InterPro" id="IPR025411">
    <property type="entry name" value="DUF4136"/>
</dbReference>
<dbReference type="PROSITE" id="PS51257">
    <property type="entry name" value="PROKAR_LIPOPROTEIN"/>
    <property type="match status" value="1"/>
</dbReference>
<evidence type="ECO:0000313" key="3">
    <source>
        <dbReference type="Proteomes" id="UP000256779"/>
    </source>
</evidence>